<keyword evidence="3" id="KW-1185">Reference proteome</keyword>
<gene>
    <name evidence="2" type="ORF">LG649_11750</name>
</gene>
<dbReference type="Gene3D" id="3.90.550.10">
    <property type="entry name" value="Spore Coat Polysaccharide Biosynthesis Protein SpsA, Chain A"/>
    <property type="match status" value="1"/>
</dbReference>
<protein>
    <submittedName>
        <fullName evidence="2">Glycosyltransferase family 2 protein</fullName>
    </submittedName>
</protein>
<dbReference type="InterPro" id="IPR001173">
    <property type="entry name" value="Glyco_trans_2-like"/>
</dbReference>
<evidence type="ECO:0000313" key="3">
    <source>
        <dbReference type="Proteomes" id="UP001139199"/>
    </source>
</evidence>
<dbReference type="Pfam" id="PF00535">
    <property type="entry name" value="Glycos_transf_2"/>
    <property type="match status" value="1"/>
</dbReference>
<dbReference type="PANTHER" id="PTHR22916">
    <property type="entry name" value="GLYCOSYLTRANSFERASE"/>
    <property type="match status" value="1"/>
</dbReference>
<evidence type="ECO:0000313" key="2">
    <source>
        <dbReference type="EMBL" id="MCB4799526.1"/>
    </source>
</evidence>
<dbReference type="CDD" id="cd00761">
    <property type="entry name" value="Glyco_tranf_GTA_type"/>
    <property type="match status" value="1"/>
</dbReference>
<dbReference type="GO" id="GO:0016758">
    <property type="term" value="F:hexosyltransferase activity"/>
    <property type="evidence" value="ECO:0007669"/>
    <property type="project" value="UniProtKB-ARBA"/>
</dbReference>
<proteinExistence type="predicted"/>
<reference evidence="2" key="1">
    <citation type="submission" date="2021-10" db="EMBL/GenBank/DDBJ databases">
        <title>Tamlana sargassums sp. nov., and Tamlana laminarinivorans sp. nov., two new bacteria isolated from the brown alga.</title>
        <authorList>
            <person name="Li J."/>
        </authorList>
    </citation>
    <scope>NUCLEOTIDE SEQUENCE</scope>
    <source>
        <strain evidence="2">PT2-4</strain>
    </source>
</reference>
<organism evidence="2 3">
    <name type="scientific">Neotamlana laminarinivorans</name>
    <dbReference type="NCBI Taxonomy" id="2883124"/>
    <lineage>
        <taxon>Bacteria</taxon>
        <taxon>Pseudomonadati</taxon>
        <taxon>Bacteroidota</taxon>
        <taxon>Flavobacteriia</taxon>
        <taxon>Flavobacteriales</taxon>
        <taxon>Flavobacteriaceae</taxon>
        <taxon>Neotamlana</taxon>
    </lineage>
</organism>
<feature type="domain" description="Glycosyltransferase 2-like" evidence="1">
    <location>
        <begin position="6"/>
        <end position="155"/>
    </location>
</feature>
<dbReference type="EMBL" id="JAJAPW010000004">
    <property type="protein sequence ID" value="MCB4799526.1"/>
    <property type="molecule type" value="Genomic_DNA"/>
</dbReference>
<dbReference type="RefSeq" id="WP_226544004.1">
    <property type="nucleotide sequence ID" value="NZ_JAJAPW010000004.1"/>
</dbReference>
<dbReference type="AlphaFoldDB" id="A0A9X1L5L1"/>
<dbReference type="InterPro" id="IPR029044">
    <property type="entry name" value="Nucleotide-diphossugar_trans"/>
</dbReference>
<evidence type="ECO:0000259" key="1">
    <source>
        <dbReference type="Pfam" id="PF00535"/>
    </source>
</evidence>
<sequence length="312" mass="36166">MIPLISVVIPLYNKAKYIEDTLKSVINQTFKNFEIIIINDGSTDDSVEAAKRINDSRITIYNQTNLGLSQARNNGIKKGRAKYIAFIDADDLWLPNHLEQLFELIKKYPNRGLYCTGYSIKKSDTICTRASFNGLPKNFKGIIPNFFKNSLHHCVAWIGAICIPKFVFEDIGYFDTDIYSEQDTDMYIKIALKYEVVLDNSYCSAIYNRTIDDNMYSFSNKKKIPKLLYSYKEIESTNNDLKKYIDINRFSTIIFFKLSLNKKLEKALIKDVDFSNLNTLQQMLILLPNSIVQILFRIKNKLKLNTLIVFKQ</sequence>
<dbReference type="Proteomes" id="UP001139199">
    <property type="component" value="Unassembled WGS sequence"/>
</dbReference>
<dbReference type="SUPFAM" id="SSF53448">
    <property type="entry name" value="Nucleotide-diphospho-sugar transferases"/>
    <property type="match status" value="1"/>
</dbReference>
<name>A0A9X1L5L1_9FLAO</name>
<accession>A0A9X1L5L1</accession>
<comment type="caution">
    <text evidence="2">The sequence shown here is derived from an EMBL/GenBank/DDBJ whole genome shotgun (WGS) entry which is preliminary data.</text>
</comment>